<dbReference type="AlphaFoldDB" id="A0A0R2L711"/>
<dbReference type="PANTHER" id="PTHR30346">
    <property type="entry name" value="TRANSCRIPTIONAL DUAL REGULATOR HCAR-RELATED"/>
    <property type="match status" value="1"/>
</dbReference>
<dbReference type="Gene3D" id="3.40.190.290">
    <property type="match status" value="1"/>
</dbReference>
<evidence type="ECO:0000256" key="3">
    <source>
        <dbReference type="ARBA" id="ARBA00023125"/>
    </source>
</evidence>
<dbReference type="RefSeq" id="WP_057808493.1">
    <property type="nucleotide sequence ID" value="NZ_BJUD01000057.1"/>
</dbReference>
<evidence type="ECO:0000256" key="2">
    <source>
        <dbReference type="ARBA" id="ARBA00023015"/>
    </source>
</evidence>
<evidence type="ECO:0000259" key="5">
    <source>
        <dbReference type="PROSITE" id="PS50931"/>
    </source>
</evidence>
<evidence type="ECO:0000313" key="6">
    <source>
        <dbReference type="EMBL" id="GEK29453.1"/>
    </source>
</evidence>
<proteinExistence type="inferred from homology"/>
<dbReference type="InterPro" id="IPR005119">
    <property type="entry name" value="LysR_subst-bd"/>
</dbReference>
<evidence type="ECO:0000256" key="4">
    <source>
        <dbReference type="ARBA" id="ARBA00023163"/>
    </source>
</evidence>
<comment type="caution">
    <text evidence="7">The sequence shown here is derived from an EMBL/GenBank/DDBJ whole genome shotgun (WGS) entry which is preliminary data.</text>
</comment>
<keyword evidence="2" id="KW-0805">Transcription regulation</keyword>
<dbReference type="GO" id="GO:0032993">
    <property type="term" value="C:protein-DNA complex"/>
    <property type="evidence" value="ECO:0007669"/>
    <property type="project" value="TreeGrafter"/>
</dbReference>
<reference evidence="6 9" key="2">
    <citation type="submission" date="2019-07" db="EMBL/GenBank/DDBJ databases">
        <title>Whole genome shotgun sequence of Lactobacillus siliginis NBRC 101315.</title>
        <authorList>
            <person name="Hosoyama A."/>
            <person name="Uohara A."/>
            <person name="Ohji S."/>
            <person name="Ichikawa N."/>
        </authorList>
    </citation>
    <scope>NUCLEOTIDE SEQUENCE [LARGE SCALE GENOMIC DNA]</scope>
    <source>
        <strain evidence="6 9">NBRC 101315</strain>
    </source>
</reference>
<keyword evidence="8" id="KW-1185">Reference proteome</keyword>
<dbReference type="Proteomes" id="UP000051139">
    <property type="component" value="Unassembled WGS sequence"/>
</dbReference>
<evidence type="ECO:0000313" key="7">
    <source>
        <dbReference type="EMBL" id="KRN97233.1"/>
    </source>
</evidence>
<dbReference type="SUPFAM" id="SSF53850">
    <property type="entry name" value="Periplasmic binding protein-like II"/>
    <property type="match status" value="1"/>
</dbReference>
<comment type="similarity">
    <text evidence="1">Belongs to the LysR transcriptional regulatory family.</text>
</comment>
<feature type="domain" description="HTH lysR-type" evidence="5">
    <location>
        <begin position="1"/>
        <end position="58"/>
    </location>
</feature>
<dbReference type="GO" id="GO:0003677">
    <property type="term" value="F:DNA binding"/>
    <property type="evidence" value="ECO:0007669"/>
    <property type="project" value="UniProtKB-KW"/>
</dbReference>
<evidence type="ECO:0000256" key="1">
    <source>
        <dbReference type="ARBA" id="ARBA00009437"/>
    </source>
</evidence>
<dbReference type="GO" id="GO:0003700">
    <property type="term" value="F:DNA-binding transcription factor activity"/>
    <property type="evidence" value="ECO:0007669"/>
    <property type="project" value="InterPro"/>
</dbReference>
<dbReference type="Pfam" id="PF00126">
    <property type="entry name" value="HTH_1"/>
    <property type="match status" value="1"/>
</dbReference>
<dbReference type="EMBL" id="BJUD01000057">
    <property type="protein sequence ID" value="GEK29453.1"/>
    <property type="molecule type" value="Genomic_DNA"/>
</dbReference>
<dbReference type="OrthoDB" id="9803735at2"/>
<accession>A0A0R2L711</accession>
<keyword evidence="3" id="KW-0238">DNA-binding</keyword>
<evidence type="ECO:0000313" key="9">
    <source>
        <dbReference type="Proteomes" id="UP000321429"/>
    </source>
</evidence>
<keyword evidence="4" id="KW-0804">Transcription</keyword>
<dbReference type="Gene3D" id="1.10.10.10">
    <property type="entry name" value="Winged helix-like DNA-binding domain superfamily/Winged helix DNA-binding domain"/>
    <property type="match status" value="1"/>
</dbReference>
<protein>
    <submittedName>
        <fullName evidence="6">LysR family transcriptional regulator</fullName>
    </submittedName>
    <submittedName>
        <fullName evidence="7">Malolactic regulator</fullName>
    </submittedName>
</protein>
<dbReference type="PROSITE" id="PS50931">
    <property type="entry name" value="HTH_LYSR"/>
    <property type="match status" value="1"/>
</dbReference>
<dbReference type="EMBL" id="JQCB01000001">
    <property type="protein sequence ID" value="KRN97233.1"/>
    <property type="molecule type" value="Genomic_DNA"/>
</dbReference>
<dbReference type="SUPFAM" id="SSF46785">
    <property type="entry name" value="Winged helix' DNA-binding domain"/>
    <property type="match status" value="1"/>
</dbReference>
<reference evidence="7 8" key="1">
    <citation type="journal article" date="2015" name="Genome Announc.">
        <title>Expanding the biotechnology potential of lactobacilli through comparative genomics of 213 strains and associated genera.</title>
        <authorList>
            <person name="Sun Z."/>
            <person name="Harris H.M."/>
            <person name="McCann A."/>
            <person name="Guo C."/>
            <person name="Argimon S."/>
            <person name="Zhang W."/>
            <person name="Yang X."/>
            <person name="Jeffery I.B."/>
            <person name="Cooney J.C."/>
            <person name="Kagawa T.F."/>
            <person name="Liu W."/>
            <person name="Song Y."/>
            <person name="Salvetti E."/>
            <person name="Wrobel A."/>
            <person name="Rasinkangas P."/>
            <person name="Parkhill J."/>
            <person name="Rea M.C."/>
            <person name="O'Sullivan O."/>
            <person name="Ritari J."/>
            <person name="Douillard F.P."/>
            <person name="Paul Ross R."/>
            <person name="Yang R."/>
            <person name="Briner A.E."/>
            <person name="Felis G.E."/>
            <person name="de Vos W.M."/>
            <person name="Barrangou R."/>
            <person name="Klaenhammer T.R."/>
            <person name="Caufield P.W."/>
            <person name="Cui Y."/>
            <person name="Zhang H."/>
            <person name="O'Toole P.W."/>
        </authorList>
    </citation>
    <scope>NUCLEOTIDE SEQUENCE [LARGE SCALE GENOMIC DNA]</scope>
    <source>
        <strain evidence="7 8">DSM 22696</strain>
    </source>
</reference>
<dbReference type="InterPro" id="IPR000847">
    <property type="entry name" value="LysR_HTH_N"/>
</dbReference>
<organism evidence="7 8">
    <name type="scientific">Furfurilactobacillus siliginis</name>
    <dbReference type="NCBI Taxonomy" id="348151"/>
    <lineage>
        <taxon>Bacteria</taxon>
        <taxon>Bacillati</taxon>
        <taxon>Bacillota</taxon>
        <taxon>Bacilli</taxon>
        <taxon>Lactobacillales</taxon>
        <taxon>Lactobacillaceae</taxon>
        <taxon>Furfurilactobacillus</taxon>
    </lineage>
</organism>
<gene>
    <name evidence="6" type="primary">mleR2</name>
    <name evidence="7" type="ORF">IV55_GL000158</name>
    <name evidence="6" type="ORF">LSI01_17640</name>
</gene>
<dbReference type="InterPro" id="IPR036388">
    <property type="entry name" value="WH-like_DNA-bd_sf"/>
</dbReference>
<dbReference type="PRINTS" id="PR00039">
    <property type="entry name" value="HTHLYSR"/>
</dbReference>
<dbReference type="Proteomes" id="UP000321429">
    <property type="component" value="Unassembled WGS sequence"/>
</dbReference>
<evidence type="ECO:0000313" key="8">
    <source>
        <dbReference type="Proteomes" id="UP000051139"/>
    </source>
</evidence>
<dbReference type="InterPro" id="IPR036390">
    <property type="entry name" value="WH_DNA-bd_sf"/>
</dbReference>
<dbReference type="PANTHER" id="PTHR30346:SF28">
    <property type="entry name" value="HTH-TYPE TRANSCRIPTIONAL REGULATOR CYNR"/>
    <property type="match status" value="1"/>
</dbReference>
<dbReference type="Pfam" id="PF03466">
    <property type="entry name" value="LysR_substrate"/>
    <property type="match status" value="1"/>
</dbReference>
<name>A0A0R2L711_9LACO</name>
<dbReference type="PATRIC" id="fig|348151.3.peg.161"/>
<sequence length="299" mass="33004">MNTRDLAYFSALVELKSYTEVANQFKVSQPTITVAIQRLETEFGAPLVQRDRAHNKLTITRAGTLLDQRSQQILKDLELAHREVEQADQTTIRFGIPPIIGTMWFPLVAGELFAKGLLSATQTLEVGSEQLLEELDSGNIDVALLGSVRPLRHDNLDITLLASHPFKAVVSVDHPLAGAGHISFEQLARDNFITMTGKFVHPQALKAYSEFAGFNPKVVYSTPTLSLIKGLVRANLGVSLLVDDAIQPGDGVVSLTLDDPLPERFNMSLVVRKAFMPNRLQQEFISTLFSLKKVAKSEK</sequence>
<dbReference type="STRING" id="348151.IV55_GL000158"/>